<feature type="transmembrane region" description="Helical" evidence="2">
    <location>
        <begin position="287"/>
        <end position="313"/>
    </location>
</feature>
<evidence type="ECO:0000313" key="3">
    <source>
        <dbReference type="EMBL" id="QGM93473.1"/>
    </source>
</evidence>
<gene>
    <name evidence="3" type="ORF">F7D13_05235</name>
</gene>
<feature type="transmembrane region" description="Helical" evidence="2">
    <location>
        <begin position="210"/>
        <end position="233"/>
    </location>
</feature>
<protein>
    <submittedName>
        <fullName evidence="3">Pentapeptide repeat-containing protein</fullName>
    </submittedName>
</protein>
<dbReference type="Pfam" id="PF00805">
    <property type="entry name" value="Pentapeptide"/>
    <property type="match status" value="4"/>
</dbReference>
<dbReference type="InterPro" id="IPR001646">
    <property type="entry name" value="5peptide_repeat"/>
</dbReference>
<dbReference type="EMBL" id="CP044328">
    <property type="protein sequence ID" value="QGM93473.1"/>
    <property type="molecule type" value="Genomic_DNA"/>
</dbReference>
<reference evidence="3 4" key="2">
    <citation type="journal article" date="2021" name="AMB Express">
        <title>Isolation and characterisation of Methylocystis spp. for poly-3-hydroxybutyrate production using waste methane feedstocks.</title>
        <authorList>
            <person name="Rumah B.L."/>
            <person name="Stead C.E."/>
            <person name="Claxton Stevens B.H."/>
            <person name="Minton N.P."/>
            <person name="Grosse-Honebrink A."/>
            <person name="Zhang Y."/>
        </authorList>
    </citation>
    <scope>NUCLEOTIDE SEQUENCE [LARGE SCALE GENOMIC DNA]</scope>
    <source>
        <strain evidence="3 4">BRCS1</strain>
    </source>
</reference>
<reference evidence="4" key="1">
    <citation type="submission" date="2019-09" db="EMBL/GenBank/DDBJ databases">
        <title>Isolation and complete genome sequencing of Methylocystis species.</title>
        <authorList>
            <person name="Rumah B.L."/>
            <person name="Stead C.E."/>
            <person name="Stevens B.C."/>
            <person name="Minton N.P."/>
            <person name="Grosse-Honebrink A."/>
            <person name="Zhang Y."/>
        </authorList>
    </citation>
    <scope>NUCLEOTIDE SEQUENCE [LARGE SCALE GENOMIC DNA]</scope>
    <source>
        <strain evidence="4">BRCS1</strain>
    </source>
</reference>
<dbReference type="Proteomes" id="UP000424673">
    <property type="component" value="Chromosome"/>
</dbReference>
<dbReference type="SUPFAM" id="SSF141571">
    <property type="entry name" value="Pentapeptide repeat-like"/>
    <property type="match status" value="2"/>
</dbReference>
<dbReference type="Gene3D" id="2.160.20.80">
    <property type="entry name" value="E3 ubiquitin-protein ligase SopA"/>
    <property type="match status" value="2"/>
</dbReference>
<accession>A0ABX6EFA0</accession>
<sequence length="812" mass="89724">MFERFSRSPTSCPKRRLRRRIAVIAGVGAMASEELRRSRLQRAKNFAVRAGSRSRDKISNEELAAIKKKADDLDAIQKSVSDAAALGAPLWLSYIFLLFYIAIAAGAVTHKELLLESPVDLPFLNIKLPLKAFFIVAPILFLIVHAYVLAHFAMLSDKAKAFHGRLTAKITAEIENDHAIREGLRQQLPINVFVQFLAGPTDIRESAFGVLLWVIAWTTLVGAPVLVLLLLQLQFLPYHDTRVTWLHRVVLCVDLVVIWWLWMKILAGRDRSMPRHLDRWMRGWDDFLRFFRNFGAQFATASIATFSVLIATFPDEWEDWPFRLPQRLENRIATATQSVFGKVDALDRDTNKGVTGYWPVNTLRLREFDIYAALGVEGKVKLNWKPYSFSLKDRRLEHADLRDARLDNIDLRGVRLDGGLLDGAKLEGANAKEVWLQSASLVGAHLQGASLNKGHFRGSSLTAAQLQGAVLDEAELQGGLLDQAQLQGASLAGAQLQGASLTMAKLQGASLDMAELSGASLNMAELSGASLARAKLWGASLWRADLRGASLDMAELRGASLDAAQLQGALLDGTQLQAASLKSAYLWRADWGELELLAINPIRFDKPKWGAMNSRLDGGEWQDESWTDRAYDELHQTMEALPRGALRDHALARIARLSCKSSGVDIVPCKANPKPLRKAQKWREVLEAARADDEIYEPELANILRGLICENGANAIDMLRQVASNGQLGAVGSKLLPLIDDIIQGNYCPVASELTDADKARLWEIKAVAETEFYPFVPSPELETSTTSPSAPPAKAPTKGDGRLQPRDPPPP</sequence>
<organism evidence="3 4">
    <name type="scientific">Methylocystis rosea</name>
    <dbReference type="NCBI Taxonomy" id="173366"/>
    <lineage>
        <taxon>Bacteria</taxon>
        <taxon>Pseudomonadati</taxon>
        <taxon>Pseudomonadota</taxon>
        <taxon>Alphaproteobacteria</taxon>
        <taxon>Hyphomicrobiales</taxon>
        <taxon>Methylocystaceae</taxon>
        <taxon>Methylocystis</taxon>
    </lineage>
</organism>
<keyword evidence="2" id="KW-0472">Membrane</keyword>
<keyword evidence="2" id="KW-1133">Transmembrane helix</keyword>
<evidence type="ECO:0000256" key="2">
    <source>
        <dbReference type="SAM" id="Phobius"/>
    </source>
</evidence>
<dbReference type="InterPro" id="IPR051082">
    <property type="entry name" value="Pentapeptide-BTB/POZ_domain"/>
</dbReference>
<feature type="transmembrane region" description="Helical" evidence="2">
    <location>
        <begin position="128"/>
        <end position="150"/>
    </location>
</feature>
<dbReference type="PANTHER" id="PTHR14136">
    <property type="entry name" value="BTB_POZ DOMAIN-CONTAINING PROTEIN KCTD9"/>
    <property type="match status" value="1"/>
</dbReference>
<evidence type="ECO:0000313" key="4">
    <source>
        <dbReference type="Proteomes" id="UP000424673"/>
    </source>
</evidence>
<keyword evidence="2" id="KW-0812">Transmembrane</keyword>
<dbReference type="PANTHER" id="PTHR14136:SF17">
    <property type="entry name" value="BTB_POZ DOMAIN-CONTAINING PROTEIN KCTD9"/>
    <property type="match status" value="1"/>
</dbReference>
<name>A0ABX6EFA0_9HYPH</name>
<feature type="transmembrane region" description="Helical" evidence="2">
    <location>
        <begin position="245"/>
        <end position="266"/>
    </location>
</feature>
<proteinExistence type="predicted"/>
<evidence type="ECO:0000256" key="1">
    <source>
        <dbReference type="SAM" id="MobiDB-lite"/>
    </source>
</evidence>
<feature type="region of interest" description="Disordered" evidence="1">
    <location>
        <begin position="777"/>
        <end position="812"/>
    </location>
</feature>
<feature type="compositionally biased region" description="Low complexity" evidence="1">
    <location>
        <begin position="779"/>
        <end position="789"/>
    </location>
</feature>
<feature type="transmembrane region" description="Helical" evidence="2">
    <location>
        <begin position="88"/>
        <end position="108"/>
    </location>
</feature>
<keyword evidence="4" id="KW-1185">Reference proteome</keyword>